<dbReference type="Pfam" id="PF17921">
    <property type="entry name" value="Integrase_H2C2"/>
    <property type="match status" value="1"/>
</dbReference>
<evidence type="ECO:0000313" key="10">
    <source>
        <dbReference type="Proteomes" id="UP001165121"/>
    </source>
</evidence>
<feature type="region of interest" description="Disordered" evidence="7">
    <location>
        <begin position="563"/>
        <end position="602"/>
    </location>
</feature>
<dbReference type="InterPro" id="IPR001584">
    <property type="entry name" value="Integrase_cat-core"/>
</dbReference>
<dbReference type="InterPro" id="IPR041373">
    <property type="entry name" value="RT_RNaseH"/>
</dbReference>
<name>A0A9W7CYW4_9STRA</name>
<evidence type="ECO:0000256" key="1">
    <source>
        <dbReference type="ARBA" id="ARBA00022679"/>
    </source>
</evidence>
<keyword evidence="10" id="KW-1185">Reference proteome</keyword>
<evidence type="ECO:0000259" key="8">
    <source>
        <dbReference type="PROSITE" id="PS50994"/>
    </source>
</evidence>
<keyword evidence="1" id="KW-0808">Transferase</keyword>
<evidence type="ECO:0000256" key="5">
    <source>
        <dbReference type="ARBA" id="ARBA00022801"/>
    </source>
</evidence>
<dbReference type="GO" id="GO:0016787">
    <property type="term" value="F:hydrolase activity"/>
    <property type="evidence" value="ECO:0007669"/>
    <property type="project" value="UniProtKB-KW"/>
</dbReference>
<keyword evidence="2" id="KW-0548">Nucleotidyltransferase</keyword>
<comment type="caution">
    <text evidence="9">The sequence shown here is derived from an EMBL/GenBank/DDBJ whole genome shotgun (WGS) entry which is preliminary data.</text>
</comment>
<evidence type="ECO:0000256" key="4">
    <source>
        <dbReference type="ARBA" id="ARBA00022759"/>
    </source>
</evidence>
<gene>
    <name evidence="9" type="ORF">Pfra01_001685900</name>
</gene>
<evidence type="ECO:0000256" key="7">
    <source>
        <dbReference type="SAM" id="MobiDB-lite"/>
    </source>
</evidence>
<dbReference type="OrthoDB" id="78677at2759"/>
<keyword evidence="4" id="KW-0255">Endonuclease</keyword>
<dbReference type="GO" id="GO:0015074">
    <property type="term" value="P:DNA integration"/>
    <property type="evidence" value="ECO:0007669"/>
    <property type="project" value="InterPro"/>
</dbReference>
<dbReference type="SUPFAM" id="SSF56672">
    <property type="entry name" value="DNA/RNA polymerases"/>
    <property type="match status" value="1"/>
</dbReference>
<evidence type="ECO:0000256" key="2">
    <source>
        <dbReference type="ARBA" id="ARBA00022695"/>
    </source>
</evidence>
<proteinExistence type="predicted"/>
<reference evidence="9" key="1">
    <citation type="submission" date="2023-04" db="EMBL/GenBank/DDBJ databases">
        <title>Phytophthora fragariaefolia NBRC 109709.</title>
        <authorList>
            <person name="Ichikawa N."/>
            <person name="Sato H."/>
            <person name="Tonouchi N."/>
        </authorList>
    </citation>
    <scope>NUCLEOTIDE SEQUENCE</scope>
    <source>
        <strain evidence="9">NBRC 109709</strain>
    </source>
</reference>
<accession>A0A9W7CYW4</accession>
<dbReference type="EMBL" id="BSXT01001927">
    <property type="protein sequence ID" value="GMF46138.1"/>
    <property type="molecule type" value="Genomic_DNA"/>
</dbReference>
<evidence type="ECO:0000256" key="6">
    <source>
        <dbReference type="ARBA" id="ARBA00022918"/>
    </source>
</evidence>
<dbReference type="Pfam" id="PF00665">
    <property type="entry name" value="rve"/>
    <property type="match status" value="1"/>
</dbReference>
<dbReference type="SUPFAM" id="SSF53098">
    <property type="entry name" value="Ribonuclease H-like"/>
    <property type="match status" value="1"/>
</dbReference>
<organism evidence="9 10">
    <name type="scientific">Phytophthora fragariaefolia</name>
    <dbReference type="NCBI Taxonomy" id="1490495"/>
    <lineage>
        <taxon>Eukaryota</taxon>
        <taxon>Sar</taxon>
        <taxon>Stramenopiles</taxon>
        <taxon>Oomycota</taxon>
        <taxon>Peronosporomycetes</taxon>
        <taxon>Peronosporales</taxon>
        <taxon>Peronosporaceae</taxon>
        <taxon>Phytophthora</taxon>
    </lineage>
</organism>
<dbReference type="InterPro" id="IPR041588">
    <property type="entry name" value="Integrase_H2C2"/>
</dbReference>
<feature type="domain" description="Integrase catalytic" evidence="8">
    <location>
        <begin position="339"/>
        <end position="500"/>
    </location>
</feature>
<keyword evidence="5" id="KW-0378">Hydrolase</keyword>
<dbReference type="GO" id="GO:0004519">
    <property type="term" value="F:endonuclease activity"/>
    <property type="evidence" value="ECO:0007669"/>
    <property type="project" value="UniProtKB-KW"/>
</dbReference>
<dbReference type="Gene3D" id="1.10.340.70">
    <property type="match status" value="1"/>
</dbReference>
<dbReference type="GO" id="GO:0003676">
    <property type="term" value="F:nucleic acid binding"/>
    <property type="evidence" value="ECO:0007669"/>
    <property type="project" value="InterPro"/>
</dbReference>
<sequence length="602" mass="66049">MYTPTRVPMGATDAVAWRAATISVRRELDASEHSRVQSTDSRPVCRAMKAAGSRKKAKLAKFPLDQIGWGDQQLTDLAAVKAALLKMVPLAHPSPTAEVCQYTDASQDSWGAVATQLEPGEVQLPLEQQHHRPLVFLSGRFVGASSRWPTIEKEAYTIVEATRRLEFLLLRPGGFSLYTDHRNLVYIFAPYGPDTAMARYQADKLQRWASLLSFTYVIEHVPGEANVWGDLLSRWGATKIPTTAPTGARMSRLAAVELVSPLERVWIPDDAVELQLRLGVVAHASSAGHRGAKTTATALEDLFLWRSLRKDVAVFVSECIHCMAMATGKIPRPLGETLRATKPNEQLRFDFLSMAEGAGGLKYVLVLKDNLSGYVELVACVQATSDEVYQSLLDWFKRFGVVRQWVSDQEAHFGNQDIAELQRALGAHHHFTTAYTPWANGTVDVVSREVLKAVKALLSERRLRVEDWPRVLPVVQGALNQMPADRLNGKSPLTAFPALPGGAQMDSFLHPREAVTTTVDGVDGPGEGAPGDSACMHAEMTAASEKRKRAAQERVARRHGVTLPRFTEGDLAAMGHGQKREQAGAGLAETQEDRAGPPRLHV</sequence>
<keyword evidence="3" id="KW-0540">Nuclease</keyword>
<dbReference type="Gene3D" id="3.30.420.10">
    <property type="entry name" value="Ribonuclease H-like superfamily/Ribonuclease H"/>
    <property type="match status" value="1"/>
</dbReference>
<dbReference type="PANTHER" id="PTHR37984:SF5">
    <property type="entry name" value="PROTEIN NYNRIN-LIKE"/>
    <property type="match status" value="1"/>
</dbReference>
<dbReference type="InterPro" id="IPR043502">
    <property type="entry name" value="DNA/RNA_pol_sf"/>
</dbReference>
<dbReference type="GO" id="GO:0003964">
    <property type="term" value="F:RNA-directed DNA polymerase activity"/>
    <property type="evidence" value="ECO:0007669"/>
    <property type="project" value="UniProtKB-KW"/>
</dbReference>
<dbReference type="InterPro" id="IPR050951">
    <property type="entry name" value="Retrovirus_Pol_polyprotein"/>
</dbReference>
<dbReference type="InterPro" id="IPR036397">
    <property type="entry name" value="RNaseH_sf"/>
</dbReference>
<keyword evidence="6" id="KW-0695">RNA-directed DNA polymerase</keyword>
<protein>
    <submittedName>
        <fullName evidence="9">Unnamed protein product</fullName>
    </submittedName>
</protein>
<evidence type="ECO:0000256" key="3">
    <source>
        <dbReference type="ARBA" id="ARBA00022722"/>
    </source>
</evidence>
<dbReference type="PANTHER" id="PTHR37984">
    <property type="entry name" value="PROTEIN CBG26694"/>
    <property type="match status" value="1"/>
</dbReference>
<dbReference type="Pfam" id="PF17917">
    <property type="entry name" value="RT_RNaseH"/>
    <property type="match status" value="1"/>
</dbReference>
<dbReference type="PROSITE" id="PS50994">
    <property type="entry name" value="INTEGRASE"/>
    <property type="match status" value="1"/>
</dbReference>
<dbReference type="CDD" id="cd09274">
    <property type="entry name" value="RNase_HI_RT_Ty3"/>
    <property type="match status" value="1"/>
</dbReference>
<dbReference type="Proteomes" id="UP001165121">
    <property type="component" value="Unassembled WGS sequence"/>
</dbReference>
<evidence type="ECO:0000313" key="9">
    <source>
        <dbReference type="EMBL" id="GMF46138.1"/>
    </source>
</evidence>
<dbReference type="AlphaFoldDB" id="A0A9W7CYW4"/>
<dbReference type="InterPro" id="IPR012337">
    <property type="entry name" value="RNaseH-like_sf"/>
</dbReference>